<dbReference type="InterPro" id="IPR016039">
    <property type="entry name" value="Thiolase-like"/>
</dbReference>
<dbReference type="Gene3D" id="3.40.47.10">
    <property type="match status" value="1"/>
</dbReference>
<dbReference type="Gene3D" id="3.40.50.1820">
    <property type="entry name" value="alpha/beta hydrolase"/>
    <property type="match status" value="1"/>
</dbReference>
<dbReference type="SUPFAM" id="SSF51161">
    <property type="entry name" value="Trimeric LpxA-like enzymes"/>
    <property type="match status" value="1"/>
</dbReference>
<dbReference type="SMART" id="SM00823">
    <property type="entry name" value="PKS_PP"/>
    <property type="match status" value="2"/>
</dbReference>
<evidence type="ECO:0000259" key="8">
    <source>
        <dbReference type="PROSITE" id="PS52004"/>
    </source>
</evidence>
<dbReference type="EMBL" id="JADJZA010000007">
    <property type="protein sequence ID" value="MBK9297637.1"/>
    <property type="molecule type" value="Genomic_DNA"/>
</dbReference>
<dbReference type="GO" id="GO:0004312">
    <property type="term" value="F:fatty acid synthase activity"/>
    <property type="evidence" value="ECO:0007669"/>
    <property type="project" value="TreeGrafter"/>
</dbReference>
<dbReference type="Proteomes" id="UP000727993">
    <property type="component" value="Unassembled WGS sequence"/>
</dbReference>
<dbReference type="SMART" id="SM00827">
    <property type="entry name" value="PKS_AT"/>
    <property type="match status" value="1"/>
</dbReference>
<dbReference type="GO" id="GO:0005737">
    <property type="term" value="C:cytoplasm"/>
    <property type="evidence" value="ECO:0007669"/>
    <property type="project" value="TreeGrafter"/>
</dbReference>
<dbReference type="Gene3D" id="3.40.366.10">
    <property type="entry name" value="Malonyl-Coenzyme A Acyl Carrier Protein, domain 2"/>
    <property type="match status" value="1"/>
</dbReference>
<protein>
    <submittedName>
        <fullName evidence="10">Acyltransferase domain-containing protein</fullName>
    </submittedName>
</protein>
<keyword evidence="10" id="KW-0012">Acyltransferase</keyword>
<feature type="active site" description="Proton acceptor; for dehydratase activity" evidence="5">
    <location>
        <position position="1041"/>
    </location>
</feature>
<evidence type="ECO:0000256" key="4">
    <source>
        <dbReference type="ARBA" id="ARBA00022737"/>
    </source>
</evidence>
<dbReference type="InterPro" id="IPR014043">
    <property type="entry name" value="Acyl_transferase_dom"/>
</dbReference>
<accession>A0A936NEQ1</accession>
<dbReference type="Pfam" id="PF16197">
    <property type="entry name" value="KAsynt_C_assoc"/>
    <property type="match status" value="1"/>
</dbReference>
<dbReference type="InterPro" id="IPR009081">
    <property type="entry name" value="PP-bd_ACP"/>
</dbReference>
<dbReference type="InterPro" id="IPR020841">
    <property type="entry name" value="PKS_Beta-ketoAc_synthase_dom"/>
</dbReference>
<dbReference type="GO" id="GO:0004315">
    <property type="term" value="F:3-oxoacyl-[acyl-carrier-protein] synthase activity"/>
    <property type="evidence" value="ECO:0007669"/>
    <property type="project" value="InterPro"/>
</dbReference>
<evidence type="ECO:0000256" key="2">
    <source>
        <dbReference type="ARBA" id="ARBA00022553"/>
    </source>
</evidence>
<dbReference type="Gene3D" id="3.10.129.110">
    <property type="entry name" value="Polyketide synthase dehydratase"/>
    <property type="match status" value="1"/>
</dbReference>
<keyword evidence="2" id="KW-0597">Phosphoprotein</keyword>
<dbReference type="InterPro" id="IPR014031">
    <property type="entry name" value="Ketoacyl_synth_C"/>
</dbReference>
<organism evidence="10 11">
    <name type="scientific">Candidatus Neomicrothrix subdominans</name>
    <dbReference type="NCBI Taxonomy" id="2954438"/>
    <lineage>
        <taxon>Bacteria</taxon>
        <taxon>Bacillati</taxon>
        <taxon>Actinomycetota</taxon>
        <taxon>Acidimicrobiia</taxon>
        <taxon>Acidimicrobiales</taxon>
        <taxon>Microthrixaceae</taxon>
        <taxon>Candidatus Neomicrothrix</taxon>
    </lineage>
</organism>
<dbReference type="InterPro" id="IPR020802">
    <property type="entry name" value="TesA-like"/>
</dbReference>
<dbReference type="SUPFAM" id="SSF53474">
    <property type="entry name" value="alpha/beta-Hydrolases"/>
    <property type="match status" value="1"/>
</dbReference>
<feature type="region of interest" description="N-terminal hotdog fold" evidence="5">
    <location>
        <begin position="1008"/>
        <end position="1126"/>
    </location>
</feature>
<evidence type="ECO:0000256" key="5">
    <source>
        <dbReference type="PROSITE-ProRule" id="PRU01363"/>
    </source>
</evidence>
<dbReference type="InterPro" id="IPR049551">
    <property type="entry name" value="PKS_DH_C"/>
</dbReference>
<dbReference type="SUPFAM" id="SSF47336">
    <property type="entry name" value="ACP-like"/>
    <property type="match status" value="2"/>
</dbReference>
<name>A0A936NEQ1_9ACTN</name>
<feature type="region of interest" description="Disordered" evidence="6">
    <location>
        <begin position="2010"/>
        <end position="2037"/>
    </location>
</feature>
<feature type="domain" description="Ketosynthase family 3 (KS3)" evidence="8">
    <location>
        <begin position="119"/>
        <end position="536"/>
    </location>
</feature>
<dbReference type="InterPro" id="IPR016035">
    <property type="entry name" value="Acyl_Trfase/lysoPLipase"/>
</dbReference>
<keyword evidence="3" id="KW-0808">Transferase</keyword>
<feature type="region of interest" description="C-terminal hotdog fold" evidence="5">
    <location>
        <begin position="1138"/>
        <end position="1271"/>
    </location>
</feature>
<dbReference type="InterPro" id="IPR014030">
    <property type="entry name" value="Ketoacyl_synth_N"/>
</dbReference>
<evidence type="ECO:0000256" key="3">
    <source>
        <dbReference type="ARBA" id="ARBA00022679"/>
    </source>
</evidence>
<dbReference type="InterPro" id="IPR050091">
    <property type="entry name" value="PKS_NRPS_Biosynth_Enz"/>
</dbReference>
<dbReference type="Pfam" id="PF00698">
    <property type="entry name" value="Acyl_transf_1"/>
    <property type="match status" value="1"/>
</dbReference>
<dbReference type="InterPro" id="IPR042104">
    <property type="entry name" value="PKS_dehydratase_sf"/>
</dbReference>
<dbReference type="GO" id="GO:0006633">
    <property type="term" value="P:fatty acid biosynthetic process"/>
    <property type="evidence" value="ECO:0007669"/>
    <property type="project" value="InterPro"/>
</dbReference>
<dbReference type="InterPro" id="IPR020806">
    <property type="entry name" value="PKS_PP-bd"/>
</dbReference>
<proteinExistence type="predicted"/>
<dbReference type="InterPro" id="IPR036736">
    <property type="entry name" value="ACP-like_sf"/>
</dbReference>
<feature type="region of interest" description="Disordered" evidence="6">
    <location>
        <begin position="1532"/>
        <end position="1553"/>
    </location>
</feature>
<dbReference type="GO" id="GO:0005886">
    <property type="term" value="C:plasma membrane"/>
    <property type="evidence" value="ECO:0007669"/>
    <property type="project" value="TreeGrafter"/>
</dbReference>
<keyword evidence="1" id="KW-0596">Phosphopantetheine</keyword>
<dbReference type="SMART" id="SM00824">
    <property type="entry name" value="PKS_TE"/>
    <property type="match status" value="1"/>
</dbReference>
<feature type="domain" description="Carrier" evidence="7">
    <location>
        <begin position="14"/>
        <end position="91"/>
    </location>
</feature>
<dbReference type="InterPro" id="IPR001031">
    <property type="entry name" value="Thioesterase"/>
</dbReference>
<dbReference type="InterPro" id="IPR032821">
    <property type="entry name" value="PKS_assoc"/>
</dbReference>
<dbReference type="CDD" id="cd00833">
    <property type="entry name" value="PKS"/>
    <property type="match status" value="1"/>
</dbReference>
<keyword evidence="4" id="KW-0677">Repeat</keyword>
<feature type="region of interest" description="Disordered" evidence="6">
    <location>
        <begin position="2576"/>
        <end position="2595"/>
    </location>
</feature>
<dbReference type="InterPro" id="IPR036291">
    <property type="entry name" value="NAD(P)-bd_dom_sf"/>
</dbReference>
<dbReference type="InterPro" id="IPR011004">
    <property type="entry name" value="Trimer_LpxA-like_sf"/>
</dbReference>
<dbReference type="PROSITE" id="PS00012">
    <property type="entry name" value="PHOSPHOPANTETHEINE"/>
    <property type="match status" value="2"/>
</dbReference>
<evidence type="ECO:0000256" key="1">
    <source>
        <dbReference type="ARBA" id="ARBA00022450"/>
    </source>
</evidence>
<dbReference type="SUPFAM" id="SSF51735">
    <property type="entry name" value="NAD(P)-binding Rossmann-fold domains"/>
    <property type="match status" value="1"/>
</dbReference>
<feature type="region of interest" description="Disordered" evidence="6">
    <location>
        <begin position="2319"/>
        <end position="2339"/>
    </location>
</feature>
<reference evidence="10 11" key="1">
    <citation type="submission" date="2020-10" db="EMBL/GenBank/DDBJ databases">
        <title>Connecting structure to function with the recovery of over 1000 high-quality activated sludge metagenome-assembled genomes encoding full-length rRNA genes using long-read sequencing.</title>
        <authorList>
            <person name="Singleton C.M."/>
            <person name="Petriglieri F."/>
            <person name="Kristensen J.M."/>
            <person name="Kirkegaard R.H."/>
            <person name="Michaelsen T.Y."/>
            <person name="Andersen M.H."/>
            <person name="Karst S.M."/>
            <person name="Dueholm M.S."/>
            <person name="Nielsen P.H."/>
            <person name="Albertsen M."/>
        </authorList>
    </citation>
    <scope>NUCLEOTIDE SEQUENCE [LARGE SCALE GENOMIC DNA]</scope>
    <source>
        <strain evidence="10">Lyne_18-Q3-R50-59_MAXAC.006</strain>
    </source>
</reference>
<dbReference type="PROSITE" id="PS50075">
    <property type="entry name" value="CARRIER"/>
    <property type="match status" value="2"/>
</dbReference>
<dbReference type="Pfam" id="PF00975">
    <property type="entry name" value="Thioesterase"/>
    <property type="match status" value="1"/>
</dbReference>
<evidence type="ECO:0000259" key="9">
    <source>
        <dbReference type="PROSITE" id="PS52019"/>
    </source>
</evidence>
<feature type="active site" description="Proton donor; for dehydratase activity" evidence="5">
    <location>
        <position position="1197"/>
    </location>
</feature>
<dbReference type="Gene3D" id="2.160.10.10">
    <property type="entry name" value="Hexapeptide repeat proteins"/>
    <property type="match status" value="1"/>
</dbReference>
<dbReference type="SUPFAM" id="SSF52151">
    <property type="entry name" value="FabD/lysophospholipase-like"/>
    <property type="match status" value="1"/>
</dbReference>
<gene>
    <name evidence="10" type="ORF">IPN02_12555</name>
</gene>
<comment type="caution">
    <text evidence="10">The sequence shown here is derived from an EMBL/GenBank/DDBJ whole genome shotgun (WGS) entry which is preliminary data.</text>
</comment>
<sequence>MNPTEPGPSPQPRHSEAEIRRWLIARVAQTANLAENEIDPAASFNSLGIDSLAAAELLADLEVELGAELDPTVVFSFESPSELAAFLGTGATRVDRAAVSTRPGHTGGADSARSAGQGHEPIAIVGMGCRFPGADGPEAYWRLLQDGIDAVGPVPEGRWEDRDLPEDLPSQVSLGGFVDGIDQFDPVFFGISQLEADRMDPQQRMLLEVGWEALEDGDVRPSSLRGSATGVFLGISTPEYGRRQGAHPELIDAFFGTGNALSIAANRISYGLDLRGPSVAVDTACSSSLVAIHLACAAIRRGECTAALAGGANAILTPLITLNFLGAGAIAPDGRCKAFDAAADGIVRGEGAGLVLLKPLSAAIAAGDRIYCVIEGSATNSDGRSNGLTAPNPDAQIDVFTAACSDAGVEANSVAYIEAHGTGTVLGDAMELRSLDTVYGSGRSADEPLLVGSVKTNIGHLEPAAGIAGVIKTALAVHHRSIPPTIHYENPNPFLERADALAVVTSPTPWPENGSIRGAISGFGFGGTNAHVIVSAPPPAPASSPPTNDDGGVVLLPLSARTPGALAASVDRFAHALAGDPGSLGELAVAQALNRDEHPRRLAIVSPDTEGAIAALTAASAGKAHRCAIGGDRRSGEPARVAFVFSGQGRAWWPFDPDLLADPVIGSVLERCDTELSELADFSLIDVLRSGEPVLDHERAQPLLYSLQVALAERWRSFGVEPDLLIGQSIGEVAAAHIGGVIALADGLEIVLNRGRFMEESNGTGNTAFVELPADNVAGLIEDLGADVTIAGIIAPDNCLISGPKADTVAVVAAAAKQGVMAQVFTVGDIPGHGPLMTPYANKLTASIDFLEPRRNRIPIISTVTGGLIDGTELDPEYWGRNLRQTVRFTDAMASAVDAGGELFIEIAAHPVVEVAARRCLDALGATGTVHHTIKQGEPGPLALRRSLAAAWTAGAAVDWRAATGRSTSKVEAPRYSWDHRSCWYAAPDVATGEVRHGQRGERHLRWHPILDEGVDLFDAAGTQAWSATIVTARAAAGETHRPEGLTPGLVLELAVAAMRSSMGCAAVVLRDVELAPLSSGRGDELDLRLSATATANGRDWQLSVHDGDHIHLVARGSAEATADGPGPIVPSSRLALTGRRLDGADLIKRSSHRSTVTDPWRSVRSVVTTGQEAVVTLQAPGPESDSKWTVGPTLIDGALHAAASLGGVDATTALTPVAVERLVVRHPLTSGARAVIDLATDDLDVVDEWGAAIIEVRGLGFANRAPDADELPGSLLIECWSDEAAPASEPVRQRRWFCLGDEEDDLVEAVRERLDAEHLDLEAWLDRYGDDEAAVVVFDRPGRSADEAVVPAPGGLVGTIEALAQRQPPRLRVYFVTREGRQGPDGRLDLDSAALTGWLSAAVTAHPGLRPTSIDVSSGVLDLDRLTAELLADAPDDAVLLRGTIRSAGRLADVPVPPPSRVRKPADARPHRAVWSDEDTIDIVPLVVPKPGPDQVVVEVSAALTGTSEAASALPGGTIGVAAIGSIVLHDDHEPGGGDPDGRTGHGTVSDDRASASAGVAVVVSGAVASHLVVDRVALWPLPDRADGANRSAALGALVRLEAWHGDLLAAHRRDSGLLGATFAQLVGEGGVDPEPQALGEVVGSAPQGPIAIGVGAADTPVTEIVDRWVADAAATYLVGADDTDDDSQAAQSFAIDWLAERGATRVIAARPSDDQRVGTTDGTAAEETVVERLIDASDPTAIAQLIAEAGTASAPLAGLVWIPRRSGSAGLLDRATEHLDLSLFVMLGPLPDLPGVRSSSSDTAESAAHDGVAAAVARRRCVAGQPGLHLAIGPIGRADEHAVPSHLAGRVLDRLLSARLPAAAYDERGWSHVAVEAGEAALRPWIAGLALRVDETTGEASEASLPTVLASTPVAARRDLIAGIVRADIASMVGMDPDELDEDTPVDTYGVDSLVGMELRTRIEASFGYTVPLTELSRSMTTNALAGHLLAEAVPALLRDAGPALLTGPSQTGAVGPSDRGVAPPDPSRVQPSGTAAVVPVRTGAGPMTWWVPGMFGAPETFTPLGTALDDHNMWAFRAPGLDEAGDRPLASVTALADTYLDVLRRRQPEGPYLIGGYSLGATVAFEMAARLETAGEQVDQLWLLDPPPPVGAPDQDRSERVTSLLCDHLNGLFFGQDASGEPLDPVELADLKPDADLEATVRRVLDDGTTSLDEPALRDLLARLWSLAIASIEAMAGHRPSSVVRASTTLVHATRGATADGDRSVPGAAWLDRFVTPPAVATIDTDHAGLLQEPHAGGVAAVVMASLNAVHRQHRPIPSPEMTTVPPPTAISPAAPTTRRFSGRRAAGAITDRLARSPRLRNAVGAAGNVYRQADYFLRTLGGERRFHRMCTAGEGLIVGDRGQIINLSGDRSRIQLGHHCLVDGLLNIRQYAYVSIGSYCGIGVNARIDCSGYVEIGNGCSIAEGAYIIDGLHHPLLADQRIQHGMDLFQEPHVMDAYGPGTETSFVRIEDLVWVGLRAVVLSGVTIGRGSVIAAGAVVSQDVPPFSVVAGNPGRVIGQIPADDIHIESHPTYRLHRGDEPLPDSRRDPRSVLDEIARKIAARPE</sequence>
<dbReference type="CDD" id="cd04647">
    <property type="entry name" value="LbH_MAT_like"/>
    <property type="match status" value="1"/>
</dbReference>
<evidence type="ECO:0000313" key="11">
    <source>
        <dbReference type="Proteomes" id="UP000727993"/>
    </source>
</evidence>
<dbReference type="InterPro" id="IPR049900">
    <property type="entry name" value="PKS_mFAS_DH"/>
</dbReference>
<dbReference type="InterPro" id="IPR018201">
    <property type="entry name" value="Ketoacyl_synth_AS"/>
</dbReference>
<dbReference type="SMART" id="SM00825">
    <property type="entry name" value="PKS_KS"/>
    <property type="match status" value="1"/>
</dbReference>
<dbReference type="PROSITE" id="PS00606">
    <property type="entry name" value="KS3_1"/>
    <property type="match status" value="1"/>
</dbReference>
<dbReference type="Gene3D" id="3.30.70.3290">
    <property type="match status" value="1"/>
</dbReference>
<evidence type="ECO:0000259" key="7">
    <source>
        <dbReference type="PROSITE" id="PS50075"/>
    </source>
</evidence>
<dbReference type="GO" id="GO:0071770">
    <property type="term" value="P:DIM/DIP cell wall layer assembly"/>
    <property type="evidence" value="ECO:0007669"/>
    <property type="project" value="TreeGrafter"/>
</dbReference>
<dbReference type="PANTHER" id="PTHR43775:SF37">
    <property type="entry name" value="SI:DKEY-61P9.11"/>
    <property type="match status" value="1"/>
</dbReference>
<feature type="domain" description="PKS/mFAS DH" evidence="9">
    <location>
        <begin position="1008"/>
        <end position="1271"/>
    </location>
</feature>
<dbReference type="InterPro" id="IPR029058">
    <property type="entry name" value="AB_hydrolase_fold"/>
</dbReference>
<dbReference type="GO" id="GO:0031177">
    <property type="term" value="F:phosphopantetheine binding"/>
    <property type="evidence" value="ECO:0007669"/>
    <property type="project" value="InterPro"/>
</dbReference>
<dbReference type="InterPro" id="IPR006162">
    <property type="entry name" value="Ppantetheine_attach_site"/>
</dbReference>
<dbReference type="InterPro" id="IPR001227">
    <property type="entry name" value="Ac_transferase_dom_sf"/>
</dbReference>
<dbReference type="PROSITE" id="PS52004">
    <property type="entry name" value="KS3_2"/>
    <property type="match status" value="1"/>
</dbReference>
<dbReference type="SUPFAM" id="SSF53901">
    <property type="entry name" value="Thiolase-like"/>
    <property type="match status" value="1"/>
</dbReference>
<dbReference type="Gene3D" id="1.10.1200.10">
    <property type="entry name" value="ACP-like"/>
    <property type="match status" value="2"/>
</dbReference>
<dbReference type="Pfam" id="PF14765">
    <property type="entry name" value="PS-DH"/>
    <property type="match status" value="1"/>
</dbReference>
<dbReference type="Pfam" id="PF00550">
    <property type="entry name" value="PP-binding"/>
    <property type="match status" value="2"/>
</dbReference>
<dbReference type="PROSITE" id="PS00101">
    <property type="entry name" value="HEXAPEP_TRANSFERASES"/>
    <property type="match status" value="1"/>
</dbReference>
<evidence type="ECO:0000256" key="6">
    <source>
        <dbReference type="SAM" id="MobiDB-lite"/>
    </source>
</evidence>
<dbReference type="PANTHER" id="PTHR43775">
    <property type="entry name" value="FATTY ACID SYNTHASE"/>
    <property type="match status" value="1"/>
</dbReference>
<feature type="domain" description="Carrier" evidence="7">
    <location>
        <begin position="1918"/>
        <end position="1995"/>
    </location>
</feature>
<dbReference type="InterPro" id="IPR018357">
    <property type="entry name" value="Hexapep_transf_CS"/>
</dbReference>
<dbReference type="FunFam" id="3.40.47.10:FF:000019">
    <property type="entry name" value="Polyketide synthase type I"/>
    <property type="match status" value="1"/>
</dbReference>
<dbReference type="Pfam" id="PF00109">
    <property type="entry name" value="ketoacyl-synt"/>
    <property type="match status" value="1"/>
</dbReference>
<dbReference type="Pfam" id="PF02801">
    <property type="entry name" value="Ketoacyl-synt_C"/>
    <property type="match status" value="1"/>
</dbReference>
<evidence type="ECO:0000313" key="10">
    <source>
        <dbReference type="EMBL" id="MBK9297637.1"/>
    </source>
</evidence>
<dbReference type="PROSITE" id="PS52019">
    <property type="entry name" value="PKS_MFAS_DH"/>
    <property type="match status" value="1"/>
</dbReference>